<dbReference type="GO" id="GO:0035925">
    <property type="term" value="F:mRNA 3'-UTR AU-rich region binding"/>
    <property type="evidence" value="ECO:0007669"/>
    <property type="project" value="TreeGrafter"/>
</dbReference>
<dbReference type="SUPFAM" id="SSF54211">
    <property type="entry name" value="Ribosomal protein S5 domain 2-like"/>
    <property type="match status" value="2"/>
</dbReference>
<dbReference type="GO" id="GO:0071038">
    <property type="term" value="P:TRAMP-dependent tRNA surveillance pathway"/>
    <property type="evidence" value="ECO:0007669"/>
    <property type="project" value="TreeGrafter"/>
</dbReference>
<dbReference type="GO" id="GO:0034475">
    <property type="term" value="P:U4 snRNA 3'-end processing"/>
    <property type="evidence" value="ECO:0007669"/>
    <property type="project" value="TreeGrafter"/>
</dbReference>
<evidence type="ECO:0000313" key="6">
    <source>
        <dbReference type="EMBL" id="CAD7579657.1"/>
    </source>
</evidence>
<gene>
    <name evidence="6" type="ORF">TCMB3V08_LOCUS12190</name>
</gene>
<dbReference type="GO" id="GO:0071035">
    <property type="term" value="P:nuclear polyadenylation-dependent rRNA catabolic process"/>
    <property type="evidence" value="ECO:0007669"/>
    <property type="project" value="TreeGrafter"/>
</dbReference>
<dbReference type="GO" id="GO:0000176">
    <property type="term" value="C:nuclear exosome (RNase complex)"/>
    <property type="evidence" value="ECO:0007669"/>
    <property type="project" value="TreeGrafter"/>
</dbReference>
<dbReference type="InterPro" id="IPR001247">
    <property type="entry name" value="ExoRNase_PH_dom1"/>
</dbReference>
<name>A0A7R9JI05_TIMCA</name>
<dbReference type="InterPro" id="IPR020568">
    <property type="entry name" value="Ribosomal_Su5_D2-typ_SF"/>
</dbReference>
<accession>A0A7R9JI05</accession>
<comment type="subcellular location">
    <subcellularLocation>
        <location evidence="2">Cytoplasm</location>
    </subcellularLocation>
    <subcellularLocation>
        <location evidence="1">Nucleus</location>
    </subcellularLocation>
</comment>
<dbReference type="EMBL" id="OE193034">
    <property type="protein sequence ID" value="CAD7579657.1"/>
    <property type="molecule type" value="Genomic_DNA"/>
</dbReference>
<evidence type="ECO:0000256" key="4">
    <source>
        <dbReference type="ARBA" id="ARBA00022490"/>
    </source>
</evidence>
<sequence length="233" mass="25845">MKEALLSNCERTFVLQALSEGKRIDGREIDEFRELEIFFGTDWGCCQVSLGDTKYVRMDLELFPLEILNTKYVQTDLELFPWRYQVRTDGPRTLSLEIPSTDGPRTLSFGDTKVLAQVSCDVMAPKATRPNEGLLHINVELSPMGASHFESGRLSELGVQLNRLLEKAIKDSHCVDLESLCIVAEEKVRLLLGRVASLGGDSLTGLSFGVAIGLTSEGWRVSEGIVLLDCHLV</sequence>
<evidence type="ECO:0000256" key="3">
    <source>
        <dbReference type="ARBA" id="ARBA00006678"/>
    </source>
</evidence>
<dbReference type="GO" id="GO:0000177">
    <property type="term" value="C:cytoplasmic exosome (RNase complex)"/>
    <property type="evidence" value="ECO:0007669"/>
    <property type="project" value="TreeGrafter"/>
</dbReference>
<reference evidence="6" key="1">
    <citation type="submission" date="2020-11" db="EMBL/GenBank/DDBJ databases">
        <authorList>
            <person name="Tran Van P."/>
        </authorList>
    </citation>
    <scope>NUCLEOTIDE SEQUENCE</scope>
</reference>
<dbReference type="GO" id="GO:0000467">
    <property type="term" value="P:exonucleolytic trimming to generate mature 3'-end of 5.8S rRNA from tricistronic rRNA transcript (SSU-rRNA, 5.8S rRNA, LSU-rRNA)"/>
    <property type="evidence" value="ECO:0007669"/>
    <property type="project" value="TreeGrafter"/>
</dbReference>
<evidence type="ECO:0000256" key="1">
    <source>
        <dbReference type="ARBA" id="ARBA00004123"/>
    </source>
</evidence>
<comment type="similarity">
    <text evidence="3">Belongs to the RNase PH family.</text>
</comment>
<organism evidence="6">
    <name type="scientific">Timema californicum</name>
    <name type="common">California timema</name>
    <name type="synonym">Walking stick</name>
    <dbReference type="NCBI Taxonomy" id="61474"/>
    <lineage>
        <taxon>Eukaryota</taxon>
        <taxon>Metazoa</taxon>
        <taxon>Ecdysozoa</taxon>
        <taxon>Arthropoda</taxon>
        <taxon>Hexapoda</taxon>
        <taxon>Insecta</taxon>
        <taxon>Pterygota</taxon>
        <taxon>Neoptera</taxon>
        <taxon>Polyneoptera</taxon>
        <taxon>Phasmatodea</taxon>
        <taxon>Timematodea</taxon>
        <taxon>Timematoidea</taxon>
        <taxon>Timematidae</taxon>
        <taxon>Timema</taxon>
    </lineage>
</organism>
<proteinExistence type="inferred from homology"/>
<dbReference type="GO" id="GO:0071028">
    <property type="term" value="P:nuclear mRNA surveillance"/>
    <property type="evidence" value="ECO:0007669"/>
    <property type="project" value="TreeGrafter"/>
</dbReference>
<keyword evidence="4" id="KW-0963">Cytoplasm</keyword>
<feature type="domain" description="Exoribonuclease phosphorolytic" evidence="5">
    <location>
        <begin position="98"/>
        <end position="178"/>
    </location>
</feature>
<dbReference type="GO" id="GO:0034476">
    <property type="term" value="P:U5 snRNA 3'-end processing"/>
    <property type="evidence" value="ECO:0007669"/>
    <property type="project" value="TreeGrafter"/>
</dbReference>
<dbReference type="GO" id="GO:0016075">
    <property type="term" value="P:rRNA catabolic process"/>
    <property type="evidence" value="ECO:0007669"/>
    <property type="project" value="TreeGrafter"/>
</dbReference>
<dbReference type="PANTHER" id="PTHR11097:SF14">
    <property type="entry name" value="EXOSOME COMPLEX COMPONENT RRP45"/>
    <property type="match status" value="1"/>
</dbReference>
<evidence type="ECO:0000259" key="5">
    <source>
        <dbReference type="Pfam" id="PF01138"/>
    </source>
</evidence>
<dbReference type="PANTHER" id="PTHR11097">
    <property type="entry name" value="EXOSOME COMPLEX EXONUCLEASE RIBOSOMAL RNA PROCESSING PROTEIN"/>
    <property type="match status" value="1"/>
</dbReference>
<dbReference type="InterPro" id="IPR050590">
    <property type="entry name" value="Exosome_comp_Rrp42_subfam"/>
</dbReference>
<protein>
    <submittedName>
        <fullName evidence="6">(California timema) hypothetical protein</fullName>
    </submittedName>
</protein>
<dbReference type="GO" id="GO:0034473">
    <property type="term" value="P:U1 snRNA 3'-end processing"/>
    <property type="evidence" value="ECO:0007669"/>
    <property type="project" value="TreeGrafter"/>
</dbReference>
<dbReference type="Pfam" id="PF01138">
    <property type="entry name" value="RNase_PH"/>
    <property type="match status" value="1"/>
</dbReference>
<evidence type="ECO:0000256" key="2">
    <source>
        <dbReference type="ARBA" id="ARBA00004496"/>
    </source>
</evidence>
<dbReference type="InterPro" id="IPR027408">
    <property type="entry name" value="PNPase/RNase_PH_dom_sf"/>
</dbReference>
<dbReference type="Gene3D" id="3.30.230.70">
    <property type="entry name" value="GHMP Kinase, N-terminal domain"/>
    <property type="match status" value="2"/>
</dbReference>
<dbReference type="AlphaFoldDB" id="A0A7R9JI05"/>